<evidence type="ECO:0000256" key="1">
    <source>
        <dbReference type="ARBA" id="ARBA00023015"/>
    </source>
</evidence>
<accession>A0A1J5RFM4</accession>
<dbReference type="GO" id="GO:0003700">
    <property type="term" value="F:DNA-binding transcription factor activity"/>
    <property type="evidence" value="ECO:0007669"/>
    <property type="project" value="TreeGrafter"/>
</dbReference>
<dbReference type="PROSITE" id="PS50042">
    <property type="entry name" value="CNMP_BINDING_3"/>
    <property type="match status" value="1"/>
</dbReference>
<dbReference type="InterPro" id="IPR036390">
    <property type="entry name" value="WH_DNA-bd_sf"/>
</dbReference>
<feature type="domain" description="Cyclic nucleotide-binding" evidence="4">
    <location>
        <begin position="12"/>
        <end position="132"/>
    </location>
</feature>
<evidence type="ECO:0000256" key="2">
    <source>
        <dbReference type="ARBA" id="ARBA00023125"/>
    </source>
</evidence>
<evidence type="ECO:0000256" key="3">
    <source>
        <dbReference type="ARBA" id="ARBA00023163"/>
    </source>
</evidence>
<dbReference type="InterPro" id="IPR036388">
    <property type="entry name" value="WH-like_DNA-bd_sf"/>
</dbReference>
<dbReference type="PANTHER" id="PTHR24567:SF28">
    <property type="entry name" value="LISTERIOLYSIN REGULATORY PROTEIN"/>
    <property type="match status" value="1"/>
</dbReference>
<dbReference type="GO" id="GO:0005829">
    <property type="term" value="C:cytosol"/>
    <property type="evidence" value="ECO:0007669"/>
    <property type="project" value="TreeGrafter"/>
</dbReference>
<dbReference type="SMART" id="SM00419">
    <property type="entry name" value="HTH_CRP"/>
    <property type="match status" value="1"/>
</dbReference>
<proteinExistence type="predicted"/>
<keyword evidence="3" id="KW-0804">Transcription</keyword>
<dbReference type="InterPro" id="IPR014710">
    <property type="entry name" value="RmlC-like_jellyroll"/>
</dbReference>
<dbReference type="InterPro" id="IPR050397">
    <property type="entry name" value="Env_Response_Regulators"/>
</dbReference>
<evidence type="ECO:0000313" key="6">
    <source>
        <dbReference type="EMBL" id="OIQ94585.1"/>
    </source>
</evidence>
<dbReference type="InterPro" id="IPR012318">
    <property type="entry name" value="HTH_CRP"/>
</dbReference>
<name>A0A1J5RFM4_9ZZZZ</name>
<dbReference type="Pfam" id="PF13545">
    <property type="entry name" value="HTH_Crp_2"/>
    <property type="match status" value="1"/>
</dbReference>
<dbReference type="Gene3D" id="2.60.120.10">
    <property type="entry name" value="Jelly Rolls"/>
    <property type="match status" value="1"/>
</dbReference>
<dbReference type="CDD" id="cd00038">
    <property type="entry name" value="CAP_ED"/>
    <property type="match status" value="1"/>
</dbReference>
<dbReference type="PROSITE" id="PS51063">
    <property type="entry name" value="HTH_CRP_2"/>
    <property type="match status" value="1"/>
</dbReference>
<comment type="caution">
    <text evidence="6">The sequence shown here is derived from an EMBL/GenBank/DDBJ whole genome shotgun (WGS) entry which is preliminary data.</text>
</comment>
<dbReference type="AlphaFoldDB" id="A0A1J5RFM4"/>
<dbReference type="Pfam" id="PF00027">
    <property type="entry name" value="cNMP_binding"/>
    <property type="match status" value="1"/>
</dbReference>
<organism evidence="6">
    <name type="scientific">mine drainage metagenome</name>
    <dbReference type="NCBI Taxonomy" id="410659"/>
    <lineage>
        <taxon>unclassified sequences</taxon>
        <taxon>metagenomes</taxon>
        <taxon>ecological metagenomes</taxon>
    </lineage>
</organism>
<dbReference type="InterPro" id="IPR000595">
    <property type="entry name" value="cNMP-bd_dom"/>
</dbReference>
<dbReference type="PANTHER" id="PTHR24567">
    <property type="entry name" value="CRP FAMILY TRANSCRIPTIONAL REGULATORY PROTEIN"/>
    <property type="match status" value="1"/>
</dbReference>
<evidence type="ECO:0000259" key="4">
    <source>
        <dbReference type="PROSITE" id="PS50042"/>
    </source>
</evidence>
<evidence type="ECO:0000259" key="5">
    <source>
        <dbReference type="PROSITE" id="PS51063"/>
    </source>
</evidence>
<dbReference type="GO" id="GO:0003677">
    <property type="term" value="F:DNA binding"/>
    <property type="evidence" value="ECO:0007669"/>
    <property type="project" value="UniProtKB-KW"/>
</dbReference>
<dbReference type="InterPro" id="IPR018490">
    <property type="entry name" value="cNMP-bd_dom_sf"/>
</dbReference>
<reference evidence="6" key="1">
    <citation type="submission" date="2016-10" db="EMBL/GenBank/DDBJ databases">
        <title>Sequence of Gallionella enrichment culture.</title>
        <authorList>
            <person name="Poehlein A."/>
            <person name="Muehling M."/>
            <person name="Daniel R."/>
        </authorList>
    </citation>
    <scope>NUCLEOTIDE SEQUENCE</scope>
</reference>
<dbReference type="SUPFAM" id="SSF51206">
    <property type="entry name" value="cAMP-binding domain-like"/>
    <property type="match status" value="1"/>
</dbReference>
<keyword evidence="2" id="KW-0238">DNA-binding</keyword>
<feature type="domain" description="HTH crp-type" evidence="5">
    <location>
        <begin position="146"/>
        <end position="209"/>
    </location>
</feature>
<dbReference type="CDD" id="cd00092">
    <property type="entry name" value="HTH_CRP"/>
    <property type="match status" value="1"/>
</dbReference>
<sequence length="221" mass="24316">MNPLPFLRQMPLFQGLTGCDMTLLLGHAHEKTIQRTESFFHAGDAAARCFLLLEGHLKLGQITPAGEQGAARLIAAGDIFGWAGLMDDHSYPGTAEALTACRALWWETERMRQTLLATPHLALRLLALLGRRLREAESRLLDLATVRVEQRLAKALLRQPADLPLPLTRQDLAELCGTTLYTVSRTLRAWEQAGWLRLGRGSLRVLSPPALAALIQGPDAS</sequence>
<gene>
    <name evidence="6" type="primary">crp_21</name>
    <name evidence="6" type="ORF">GALL_234410</name>
</gene>
<keyword evidence="1" id="KW-0805">Transcription regulation</keyword>
<dbReference type="EMBL" id="MLJW01000183">
    <property type="protein sequence ID" value="OIQ94585.1"/>
    <property type="molecule type" value="Genomic_DNA"/>
</dbReference>
<dbReference type="Gene3D" id="1.10.10.10">
    <property type="entry name" value="Winged helix-like DNA-binding domain superfamily/Winged helix DNA-binding domain"/>
    <property type="match status" value="1"/>
</dbReference>
<protein>
    <submittedName>
        <fullName evidence="6">cAMP-activated global transcriptional regulator CRP</fullName>
    </submittedName>
</protein>
<dbReference type="SMART" id="SM00100">
    <property type="entry name" value="cNMP"/>
    <property type="match status" value="1"/>
</dbReference>
<dbReference type="SUPFAM" id="SSF46785">
    <property type="entry name" value="Winged helix' DNA-binding domain"/>
    <property type="match status" value="1"/>
</dbReference>